<feature type="domain" description="Membrane insertase YidC N-terminal" evidence="15">
    <location>
        <begin position="77"/>
        <end position="360"/>
    </location>
</feature>
<feature type="transmembrane region" description="Helical" evidence="13">
    <location>
        <begin position="372"/>
        <end position="393"/>
    </location>
</feature>
<dbReference type="EMBL" id="JACIGE010000015">
    <property type="protein sequence ID" value="MBB4248913.1"/>
    <property type="molecule type" value="Genomic_DNA"/>
</dbReference>
<dbReference type="NCBIfam" id="NF002352">
    <property type="entry name" value="PRK01318.1-3"/>
    <property type="match status" value="1"/>
</dbReference>
<dbReference type="PRINTS" id="PR00701">
    <property type="entry name" value="60KDINNERMP"/>
</dbReference>
<comment type="subcellular location">
    <subcellularLocation>
        <location evidence="1">Cell inner membrane</location>
        <topology evidence="1">Multi-pass membrane protein</topology>
    </subcellularLocation>
    <subcellularLocation>
        <location evidence="13">Cell membrane</location>
        <topology evidence="13">Multi-pass membrane protein</topology>
    </subcellularLocation>
</comment>
<dbReference type="InterPro" id="IPR019998">
    <property type="entry name" value="Membr_insert_YidC"/>
</dbReference>
<accession>A0A840G9A2</accession>
<dbReference type="InterPro" id="IPR001708">
    <property type="entry name" value="YidC/ALB3/OXA1/COX18"/>
</dbReference>
<evidence type="ECO:0000256" key="9">
    <source>
        <dbReference type="ARBA" id="ARBA00023136"/>
    </source>
</evidence>
<feature type="domain" description="Membrane insertase YidC/Oxa/ALB C-terminal" evidence="14">
    <location>
        <begin position="372"/>
        <end position="549"/>
    </location>
</feature>
<dbReference type="GO" id="GO:0015031">
    <property type="term" value="P:protein transport"/>
    <property type="evidence" value="ECO:0007669"/>
    <property type="project" value="UniProtKB-KW"/>
</dbReference>
<dbReference type="PANTHER" id="PTHR12428">
    <property type="entry name" value="OXA1"/>
    <property type="match status" value="1"/>
</dbReference>
<evidence type="ECO:0000256" key="1">
    <source>
        <dbReference type="ARBA" id="ARBA00004429"/>
    </source>
</evidence>
<sequence>MDNRRLILLFVFFFSLVMLWDAWTKQHQPQPPASVSAPVDPVAAAAPQPSASLQRAASEAAKAATAPEVAPVKAETVSIKTDLFTAEISTLGGDIVSLELNRYKSVEDKTQTFALFGSKHHYAAQSGLIGDGLPTHKSLYAVAAGARELADGADTLQLRLEAPAVDGVKVARIYTFHRNSYLIDVAFEVDNGSAKTLAPHAYYQLQRDGTVPEGESSMVSTFTGPAVYTATEKFQKVAFSDIDKSKAKFNANADNGWLAMVQHYFVAAYLPTTGVPREYFMRKVEGTGEPVYASGLILPVAAAAPGSKTQISTPLYAGPQIQKTLEQLAQPVASGGVGAEGLPLVVDYGWLTILAAPIFWCLEAIHGLVGNWGWAIILLTIAIKALFFPLSAASYKSMAKMRSVGPRLQAIKERCGDDKQRLNKEMMELYKREKINPLGGCLPVLVQIPVFIALYWALLGAVEMRDAPWALWITDLSSVDPYYVLPVIMVVTMLIQTKLNPTPPDPMQAKVMMAMPFIFGGMFFFFPSGLVLYWVVNNILSIAQQWKITRDIEAGGKAANDAKA</sequence>
<evidence type="ECO:0000256" key="6">
    <source>
        <dbReference type="ARBA" id="ARBA00022692"/>
    </source>
</evidence>
<proteinExistence type="inferred from homology"/>
<evidence type="ECO:0000256" key="7">
    <source>
        <dbReference type="ARBA" id="ARBA00022927"/>
    </source>
</evidence>
<comment type="subunit">
    <text evidence="13">Interacts with the Sec translocase complex via SecD. Specifically interacts with transmembrane segments of nascent integral membrane proteins during membrane integration.</text>
</comment>
<dbReference type="InterPro" id="IPR038221">
    <property type="entry name" value="YidC_periplasmic_sf"/>
</dbReference>
<gene>
    <name evidence="13" type="primary">yidC</name>
    <name evidence="16" type="ORF">GGD90_003315</name>
</gene>
<evidence type="ECO:0000256" key="10">
    <source>
        <dbReference type="ARBA" id="ARBA00023186"/>
    </source>
</evidence>
<dbReference type="CDD" id="cd20070">
    <property type="entry name" value="5TM_YidC_Alb3"/>
    <property type="match status" value="1"/>
</dbReference>
<evidence type="ECO:0000256" key="8">
    <source>
        <dbReference type="ARBA" id="ARBA00022989"/>
    </source>
</evidence>
<dbReference type="NCBIfam" id="TIGR03592">
    <property type="entry name" value="yidC_oxa1_cterm"/>
    <property type="match status" value="1"/>
</dbReference>
<dbReference type="Gene3D" id="2.70.98.90">
    <property type="match status" value="1"/>
</dbReference>
<name>A0A840G9A2_RHOTE</name>
<dbReference type="InterPro" id="IPR028053">
    <property type="entry name" value="Membr_insert_YidC_N"/>
</dbReference>
<keyword evidence="10 13" id="KW-0143">Chaperone</keyword>
<keyword evidence="6 13" id="KW-0812">Transmembrane</keyword>
<dbReference type="AlphaFoldDB" id="A0A840G9A2"/>
<dbReference type="Pfam" id="PF14849">
    <property type="entry name" value="YidC_periplas"/>
    <property type="match status" value="1"/>
</dbReference>
<dbReference type="RefSeq" id="WP_153117786.1">
    <property type="nucleotide sequence ID" value="NZ_JACIGE010000015.1"/>
</dbReference>
<evidence type="ECO:0000256" key="4">
    <source>
        <dbReference type="ARBA" id="ARBA00022448"/>
    </source>
</evidence>
<dbReference type="GO" id="GO:0005886">
    <property type="term" value="C:plasma membrane"/>
    <property type="evidence" value="ECO:0007669"/>
    <property type="project" value="UniProtKB-SubCell"/>
</dbReference>
<comment type="caution">
    <text evidence="13">Lacks conserved residue(s) required for the propagation of feature annotation.</text>
</comment>
<comment type="similarity">
    <text evidence="2 13">Belongs to the OXA1/ALB3/YidC family. Type 1 subfamily.</text>
</comment>
<feature type="transmembrane region" description="Helical" evidence="13">
    <location>
        <begin position="511"/>
        <end position="536"/>
    </location>
</feature>
<dbReference type="InterPro" id="IPR028055">
    <property type="entry name" value="YidC/Oxa/ALB_C"/>
</dbReference>
<evidence type="ECO:0000256" key="3">
    <source>
        <dbReference type="ARBA" id="ARBA00015325"/>
    </source>
</evidence>
<reference evidence="16 17" key="1">
    <citation type="submission" date="2020-08" db="EMBL/GenBank/DDBJ databases">
        <title>Genome sequencing of Purple Non-Sulfur Bacteria from various extreme environments.</title>
        <authorList>
            <person name="Mayer M."/>
        </authorList>
    </citation>
    <scope>NUCLEOTIDE SEQUENCE [LARGE SCALE GENOMIC DNA]</scope>
    <source>
        <strain evidence="16 17">2761</strain>
    </source>
</reference>
<keyword evidence="4 13" id="KW-0813">Transport</keyword>
<evidence type="ECO:0000256" key="12">
    <source>
        <dbReference type="ARBA" id="ARBA00033342"/>
    </source>
</evidence>
<evidence type="ECO:0000259" key="15">
    <source>
        <dbReference type="Pfam" id="PF14849"/>
    </source>
</evidence>
<dbReference type="GO" id="GO:0032977">
    <property type="term" value="F:membrane insertase activity"/>
    <property type="evidence" value="ECO:0007669"/>
    <property type="project" value="InterPro"/>
</dbReference>
<evidence type="ECO:0000256" key="11">
    <source>
        <dbReference type="ARBA" id="ARBA00033245"/>
    </source>
</evidence>
<dbReference type="Pfam" id="PF02096">
    <property type="entry name" value="60KD_IMP"/>
    <property type="match status" value="1"/>
</dbReference>
<protein>
    <recommendedName>
        <fullName evidence="3 13">Membrane protein insertase YidC</fullName>
    </recommendedName>
    <alternativeName>
        <fullName evidence="12 13">Foldase YidC</fullName>
    </alternativeName>
    <alternativeName>
        <fullName evidence="11 13">Membrane integrase YidC</fullName>
    </alternativeName>
    <alternativeName>
        <fullName evidence="13">Membrane protein YidC</fullName>
    </alternativeName>
</protein>
<organism evidence="16 17">
    <name type="scientific">Rhodocyclus tenuis</name>
    <name type="common">Rhodospirillum tenue</name>
    <dbReference type="NCBI Taxonomy" id="1066"/>
    <lineage>
        <taxon>Bacteria</taxon>
        <taxon>Pseudomonadati</taxon>
        <taxon>Pseudomonadota</taxon>
        <taxon>Betaproteobacteria</taxon>
        <taxon>Rhodocyclales</taxon>
        <taxon>Rhodocyclaceae</taxon>
        <taxon>Rhodocyclus</taxon>
    </lineage>
</organism>
<evidence type="ECO:0000256" key="13">
    <source>
        <dbReference type="HAMAP-Rule" id="MF_01810"/>
    </source>
</evidence>
<evidence type="ECO:0000259" key="14">
    <source>
        <dbReference type="Pfam" id="PF02096"/>
    </source>
</evidence>
<keyword evidence="9 13" id="KW-0472">Membrane</keyword>
<dbReference type="CDD" id="cd19961">
    <property type="entry name" value="EcYidC-like_peri"/>
    <property type="match status" value="1"/>
</dbReference>
<dbReference type="InterPro" id="IPR047196">
    <property type="entry name" value="YidC_ALB_C"/>
</dbReference>
<dbReference type="Proteomes" id="UP000587070">
    <property type="component" value="Unassembled WGS sequence"/>
</dbReference>
<evidence type="ECO:0000313" key="16">
    <source>
        <dbReference type="EMBL" id="MBB4248913.1"/>
    </source>
</evidence>
<dbReference type="NCBIfam" id="TIGR03593">
    <property type="entry name" value="yidC_nterm"/>
    <property type="match status" value="1"/>
</dbReference>
<dbReference type="PANTHER" id="PTHR12428:SF65">
    <property type="entry name" value="CYTOCHROME C OXIDASE ASSEMBLY PROTEIN COX18, MITOCHONDRIAL"/>
    <property type="match status" value="1"/>
</dbReference>
<keyword evidence="7 13" id="KW-0653">Protein transport</keyword>
<evidence type="ECO:0000313" key="17">
    <source>
        <dbReference type="Proteomes" id="UP000587070"/>
    </source>
</evidence>
<keyword evidence="17" id="KW-1185">Reference proteome</keyword>
<evidence type="ECO:0000256" key="5">
    <source>
        <dbReference type="ARBA" id="ARBA00022475"/>
    </source>
</evidence>
<comment type="function">
    <text evidence="13">Required for the insertion and/or proper folding and/or complex formation of integral membrane proteins into the membrane. Involved in integration of membrane proteins that insert both dependently and independently of the Sec translocase complex, as well as at least some lipoproteins. Aids folding of multispanning membrane proteins.</text>
</comment>
<feature type="transmembrane region" description="Helical" evidence="13">
    <location>
        <begin position="435"/>
        <end position="462"/>
    </location>
</feature>
<keyword evidence="8 13" id="KW-1133">Transmembrane helix</keyword>
<keyword evidence="5 13" id="KW-1003">Cell membrane</keyword>
<dbReference type="HAMAP" id="MF_01810">
    <property type="entry name" value="YidC_type1"/>
    <property type="match status" value="1"/>
</dbReference>
<dbReference type="PRINTS" id="PR01900">
    <property type="entry name" value="YIDCPROTEIN"/>
</dbReference>
<dbReference type="OrthoDB" id="9780552at2"/>
<comment type="caution">
    <text evidence="16">The sequence shown here is derived from an EMBL/GenBank/DDBJ whole genome shotgun (WGS) entry which is preliminary data.</text>
</comment>
<dbReference type="GO" id="GO:0051205">
    <property type="term" value="P:protein insertion into membrane"/>
    <property type="evidence" value="ECO:0007669"/>
    <property type="project" value="TreeGrafter"/>
</dbReference>
<evidence type="ECO:0000256" key="2">
    <source>
        <dbReference type="ARBA" id="ARBA00010527"/>
    </source>
</evidence>